<name>A0AAW2ZIL9_9EUKA</name>
<sequence length="538" mass="60955">MMNNQTVLELITSSNNTNGTTNTTSTSIQPLAIPTFVISIVLRASVILVCVVLMLLLFIKRKSQPVSSRLWVPYVFTISKLLNNIAYIQVNSPVQWSASNQQAGCYISLWATVPLYVISLLCVTLMFVRFFVLQWFTRRSEQTLNIYRDWMNNEDAVLKRSADGQKRVDKIIKFLMSPILHGFIIIASVLSLYIVGAVDLGRPRTSIVCSDEWSNFNLTYAAIMARYEVVVVVVICVFAVLLVLVDLLANDSLIPFLKRKISIFELINQLFVEGDPLRYRMELYCMSIPGGCLGLIFGIFGIVSVSTGGQPESANLIRTFLYVLFWEYPSMIVLPGIILYYSFKWDRRKSKNKLDPSNTPYASIDITKFDDTPDTIHRLLGCGDVVTHDLFKNFAKKEFSVENDDLKAHEALPADDYERKVKSWNFIYDSYLTSSSLNEVNVPKKFIDSAKKEVDGFLSKYNSKDSANNQGVSTPTSPPSPSLEVQSLAKSDSFEAADSFPAKSTKDIMSQIVLNLIDTYSRFYYSNEFQRFIKKNKF</sequence>
<feature type="transmembrane region" description="Helical" evidence="2">
    <location>
        <begin position="110"/>
        <end position="132"/>
    </location>
</feature>
<dbReference type="Proteomes" id="UP001431209">
    <property type="component" value="Unassembled WGS sequence"/>
</dbReference>
<feature type="transmembrane region" description="Helical" evidence="2">
    <location>
        <begin position="283"/>
        <end position="303"/>
    </location>
</feature>
<keyword evidence="2" id="KW-0812">Transmembrane</keyword>
<evidence type="ECO:0000313" key="4">
    <source>
        <dbReference type="Proteomes" id="UP001431209"/>
    </source>
</evidence>
<feature type="transmembrane region" description="Helical" evidence="2">
    <location>
        <begin position="323"/>
        <end position="343"/>
    </location>
</feature>
<protein>
    <submittedName>
        <fullName evidence="3">Regulator of G-protein signaling</fullName>
    </submittedName>
</protein>
<keyword evidence="2" id="KW-1133">Transmembrane helix</keyword>
<feature type="transmembrane region" description="Helical" evidence="2">
    <location>
        <begin position="174"/>
        <end position="195"/>
    </location>
</feature>
<feature type="compositionally biased region" description="Polar residues" evidence="1">
    <location>
        <begin position="462"/>
        <end position="472"/>
    </location>
</feature>
<keyword evidence="2" id="KW-0472">Membrane</keyword>
<keyword evidence="4" id="KW-1185">Reference proteome</keyword>
<dbReference type="InterPro" id="IPR036305">
    <property type="entry name" value="RGS_sf"/>
</dbReference>
<proteinExistence type="predicted"/>
<feature type="transmembrane region" description="Helical" evidence="2">
    <location>
        <begin position="229"/>
        <end position="249"/>
    </location>
</feature>
<dbReference type="EMBL" id="JAOPGA020001455">
    <property type="protein sequence ID" value="KAL0488640.1"/>
    <property type="molecule type" value="Genomic_DNA"/>
</dbReference>
<evidence type="ECO:0000313" key="3">
    <source>
        <dbReference type="EMBL" id="KAL0488640.1"/>
    </source>
</evidence>
<dbReference type="AlphaFoldDB" id="A0AAW2ZIL9"/>
<feature type="transmembrane region" description="Helical" evidence="2">
    <location>
        <begin position="31"/>
        <end position="59"/>
    </location>
</feature>
<dbReference type="InterPro" id="IPR044926">
    <property type="entry name" value="RGS_subdomain_2"/>
</dbReference>
<dbReference type="Gene3D" id="1.10.167.10">
    <property type="entry name" value="Regulator of G-protein Signalling 4, domain 2"/>
    <property type="match status" value="1"/>
</dbReference>
<feature type="transmembrane region" description="Helical" evidence="2">
    <location>
        <begin position="71"/>
        <end position="90"/>
    </location>
</feature>
<evidence type="ECO:0000256" key="1">
    <source>
        <dbReference type="SAM" id="MobiDB-lite"/>
    </source>
</evidence>
<feature type="region of interest" description="Disordered" evidence="1">
    <location>
        <begin position="462"/>
        <end position="484"/>
    </location>
</feature>
<gene>
    <name evidence="3" type="ORF">AKO1_015665</name>
</gene>
<dbReference type="SUPFAM" id="SSF48097">
    <property type="entry name" value="Regulator of G-protein signaling, RGS"/>
    <property type="match status" value="1"/>
</dbReference>
<evidence type="ECO:0000256" key="2">
    <source>
        <dbReference type="SAM" id="Phobius"/>
    </source>
</evidence>
<comment type="caution">
    <text evidence="3">The sequence shown here is derived from an EMBL/GenBank/DDBJ whole genome shotgun (WGS) entry which is preliminary data.</text>
</comment>
<reference evidence="3 4" key="1">
    <citation type="submission" date="2024-03" db="EMBL/GenBank/DDBJ databases">
        <title>The Acrasis kona genome and developmental transcriptomes reveal deep origins of eukaryotic multicellular pathways.</title>
        <authorList>
            <person name="Sheikh S."/>
            <person name="Fu C.-J."/>
            <person name="Brown M.W."/>
            <person name="Baldauf S.L."/>
        </authorList>
    </citation>
    <scope>NUCLEOTIDE SEQUENCE [LARGE SCALE GENOMIC DNA]</scope>
    <source>
        <strain evidence="3 4">ATCC MYA-3509</strain>
    </source>
</reference>
<accession>A0AAW2ZIL9</accession>
<organism evidence="3 4">
    <name type="scientific">Acrasis kona</name>
    <dbReference type="NCBI Taxonomy" id="1008807"/>
    <lineage>
        <taxon>Eukaryota</taxon>
        <taxon>Discoba</taxon>
        <taxon>Heterolobosea</taxon>
        <taxon>Tetramitia</taxon>
        <taxon>Eutetramitia</taxon>
        <taxon>Acrasidae</taxon>
        <taxon>Acrasis</taxon>
    </lineage>
</organism>